<dbReference type="PANTHER" id="PTHR30055">
    <property type="entry name" value="HTH-TYPE TRANSCRIPTIONAL REGULATOR RUTR"/>
    <property type="match status" value="1"/>
</dbReference>
<dbReference type="InterPro" id="IPR036271">
    <property type="entry name" value="Tet_transcr_reg_TetR-rel_C_sf"/>
</dbReference>
<evidence type="ECO:0000256" key="3">
    <source>
        <dbReference type="ARBA" id="ARBA00023163"/>
    </source>
</evidence>
<evidence type="ECO:0000256" key="1">
    <source>
        <dbReference type="ARBA" id="ARBA00023015"/>
    </source>
</evidence>
<dbReference type="PANTHER" id="PTHR30055:SF234">
    <property type="entry name" value="HTH-TYPE TRANSCRIPTIONAL REGULATOR BETI"/>
    <property type="match status" value="1"/>
</dbReference>
<evidence type="ECO:0000256" key="4">
    <source>
        <dbReference type="PROSITE-ProRule" id="PRU00335"/>
    </source>
</evidence>
<dbReference type="PROSITE" id="PS01081">
    <property type="entry name" value="HTH_TETR_1"/>
    <property type="match status" value="1"/>
</dbReference>
<dbReference type="EMBL" id="VRSV01000001">
    <property type="protein sequence ID" value="TXK11992.1"/>
    <property type="molecule type" value="Genomic_DNA"/>
</dbReference>
<feature type="DNA-binding region" description="H-T-H motif" evidence="4">
    <location>
        <begin position="37"/>
        <end position="56"/>
    </location>
</feature>
<dbReference type="GO" id="GO:0003700">
    <property type="term" value="F:DNA-binding transcription factor activity"/>
    <property type="evidence" value="ECO:0007669"/>
    <property type="project" value="TreeGrafter"/>
</dbReference>
<dbReference type="Gene3D" id="1.10.357.10">
    <property type="entry name" value="Tetracycline Repressor, domain 2"/>
    <property type="match status" value="1"/>
</dbReference>
<comment type="caution">
    <text evidence="6">The sequence shown here is derived from an EMBL/GenBank/DDBJ whole genome shotgun (WGS) entry which is preliminary data.</text>
</comment>
<dbReference type="GO" id="GO:0000976">
    <property type="term" value="F:transcription cis-regulatory region binding"/>
    <property type="evidence" value="ECO:0007669"/>
    <property type="project" value="TreeGrafter"/>
</dbReference>
<gene>
    <name evidence="6" type="ORF">FVP77_00385</name>
</gene>
<protein>
    <submittedName>
        <fullName evidence="6">TetR/AcrR family transcriptional regulator</fullName>
    </submittedName>
</protein>
<dbReference type="RefSeq" id="WP_147892743.1">
    <property type="nucleotide sequence ID" value="NZ_BAAANR010000001.1"/>
</dbReference>
<dbReference type="InterPro" id="IPR023772">
    <property type="entry name" value="DNA-bd_HTH_TetR-type_CS"/>
</dbReference>
<keyword evidence="1" id="KW-0805">Transcription regulation</keyword>
<dbReference type="Pfam" id="PF00440">
    <property type="entry name" value="TetR_N"/>
    <property type="match status" value="1"/>
</dbReference>
<feature type="domain" description="HTH tetR-type" evidence="5">
    <location>
        <begin position="14"/>
        <end position="74"/>
    </location>
</feature>
<proteinExistence type="predicted"/>
<organism evidence="6 7">
    <name type="scientific">Microbacterium hatanonis</name>
    <dbReference type="NCBI Taxonomy" id="404366"/>
    <lineage>
        <taxon>Bacteria</taxon>
        <taxon>Bacillati</taxon>
        <taxon>Actinomycetota</taxon>
        <taxon>Actinomycetes</taxon>
        <taxon>Micrococcales</taxon>
        <taxon>Microbacteriaceae</taxon>
        <taxon>Microbacterium</taxon>
    </lineage>
</organism>
<dbReference type="Proteomes" id="UP000321034">
    <property type="component" value="Unassembled WGS sequence"/>
</dbReference>
<accession>A0A5C8HZ41</accession>
<dbReference type="SUPFAM" id="SSF46689">
    <property type="entry name" value="Homeodomain-like"/>
    <property type="match status" value="1"/>
</dbReference>
<keyword evidence="2 4" id="KW-0238">DNA-binding</keyword>
<evidence type="ECO:0000313" key="6">
    <source>
        <dbReference type="EMBL" id="TXK11992.1"/>
    </source>
</evidence>
<reference evidence="6 7" key="1">
    <citation type="submission" date="2019-08" db="EMBL/GenBank/DDBJ databases">
        <authorList>
            <person name="Dong K."/>
        </authorList>
    </citation>
    <scope>NUCLEOTIDE SEQUENCE [LARGE SCALE GENOMIC DNA]</scope>
    <source>
        <strain evidence="6 7">JCM14558</strain>
    </source>
</reference>
<evidence type="ECO:0000259" key="5">
    <source>
        <dbReference type="PROSITE" id="PS50977"/>
    </source>
</evidence>
<keyword evidence="3" id="KW-0804">Transcription</keyword>
<name>A0A5C8HZ41_9MICO</name>
<dbReference type="InterPro" id="IPR050109">
    <property type="entry name" value="HTH-type_TetR-like_transc_reg"/>
</dbReference>
<dbReference type="PROSITE" id="PS50977">
    <property type="entry name" value="HTH_TETR_2"/>
    <property type="match status" value="1"/>
</dbReference>
<evidence type="ECO:0000313" key="7">
    <source>
        <dbReference type="Proteomes" id="UP000321034"/>
    </source>
</evidence>
<sequence>MNADAPKREYLDATRRRQSLLDAAVDVMLDDGVEALSLRSVAQRAGVAHRLVSYAFGSKGALVSALLERESARTIARVWSSPMIAASLPDALREALLAFLDEVRADPRRFECMAALTATARLSPELVDAARAEAEADRQEIADRVTRWRERGGVLEADAGDVVAAIQAAANGLAAWWLASRDDERAPRVVAMLAAGIAS</sequence>
<evidence type="ECO:0000256" key="2">
    <source>
        <dbReference type="ARBA" id="ARBA00023125"/>
    </source>
</evidence>
<dbReference type="OrthoDB" id="5018893at2"/>
<dbReference type="SUPFAM" id="SSF48498">
    <property type="entry name" value="Tetracyclin repressor-like, C-terminal domain"/>
    <property type="match status" value="1"/>
</dbReference>
<keyword evidence="7" id="KW-1185">Reference proteome</keyword>
<dbReference type="InterPro" id="IPR009057">
    <property type="entry name" value="Homeodomain-like_sf"/>
</dbReference>
<dbReference type="InterPro" id="IPR001647">
    <property type="entry name" value="HTH_TetR"/>
</dbReference>
<dbReference type="AlphaFoldDB" id="A0A5C8HZ41"/>